<keyword evidence="4" id="KW-0808">Transferase</keyword>
<dbReference type="GO" id="GO:0006493">
    <property type="term" value="P:protein O-linked glycosylation"/>
    <property type="evidence" value="ECO:0007669"/>
    <property type="project" value="TreeGrafter"/>
</dbReference>
<reference evidence="10" key="1">
    <citation type="submission" date="2022-11" db="EMBL/GenBank/DDBJ databases">
        <authorList>
            <person name="Morgan W.R."/>
            <person name="Tartar A."/>
        </authorList>
    </citation>
    <scope>NUCLEOTIDE SEQUENCE</scope>
    <source>
        <strain evidence="10">ARSEF 373</strain>
    </source>
</reference>
<keyword evidence="8" id="KW-0472">Membrane</keyword>
<evidence type="ECO:0008006" key="12">
    <source>
        <dbReference type="Google" id="ProtNLM"/>
    </source>
</evidence>
<keyword evidence="9" id="KW-0325">Glycoprotein</keyword>
<keyword evidence="7" id="KW-1133">Transmembrane helix</keyword>
<evidence type="ECO:0000256" key="6">
    <source>
        <dbReference type="ARBA" id="ARBA00022968"/>
    </source>
</evidence>
<evidence type="ECO:0000256" key="8">
    <source>
        <dbReference type="ARBA" id="ARBA00023136"/>
    </source>
</evidence>
<sequence>MAGCVAVLFAYETSFYVQVAMHESMAAARAAPKSENPLFFHGQHLNSAGSDAESHVPANASTVMDASATWNDTRGVVLCLHDGVLAMGVSLIRELRCLGNTEVIQVYHCLSELSAQSIELLQRNDPHVDVIDVCTELMDSGVFHVELFVKTFQSYWLKPLALYYTNLTEVILMDADAILMRNPADLRSVAGYQRTGTLFFYDRVATFRKFFNRLVLTQPANGEEPSRLQLLQLLIDTFPYGDFNLTGPNPSQQLLRSMAYAQLTSHEQDSSLLLVDKSRAGKAMDVLAYLISNVRFEHNFSWGDKESFWLSFELAHQPYYFSPFGLSLVDSVPNEDLKLHPDTMCGSMAHFLPPVYSEVDASAPELLYLNAKALLEPFPTGLEKNVTKRSRMYNLNPTHVTPRHRREEYIEKKARKGFECINDMGSTPLPPLFRRLLMRRRVHFLAVATSFYEPLDTCVV</sequence>
<reference evidence="10" key="2">
    <citation type="journal article" date="2023" name="Microbiol Resour">
        <title>Decontamination and Annotation of the Draft Genome Sequence of the Oomycete Lagenidium giganteum ARSEF 373.</title>
        <authorList>
            <person name="Morgan W.R."/>
            <person name="Tartar A."/>
        </authorList>
    </citation>
    <scope>NUCLEOTIDE SEQUENCE</scope>
    <source>
        <strain evidence="10">ARSEF 373</strain>
    </source>
</reference>
<keyword evidence="3" id="KW-0328">Glycosyltransferase</keyword>
<evidence type="ECO:0000256" key="1">
    <source>
        <dbReference type="ARBA" id="ARBA00004606"/>
    </source>
</evidence>
<proteinExistence type="inferred from homology"/>
<evidence type="ECO:0000256" key="3">
    <source>
        <dbReference type="ARBA" id="ARBA00022676"/>
    </source>
</evidence>
<dbReference type="InterPro" id="IPR029044">
    <property type="entry name" value="Nucleotide-diphossugar_trans"/>
</dbReference>
<evidence type="ECO:0000256" key="5">
    <source>
        <dbReference type="ARBA" id="ARBA00022692"/>
    </source>
</evidence>
<dbReference type="Proteomes" id="UP001146120">
    <property type="component" value="Unassembled WGS sequence"/>
</dbReference>
<dbReference type="PANTHER" id="PTHR31392">
    <property type="entry name" value="ALPHA-1,3-MANNOSYLTRANSFERASE MNN1-RELATED"/>
    <property type="match status" value="1"/>
</dbReference>
<dbReference type="SUPFAM" id="SSF53448">
    <property type="entry name" value="Nucleotide-diphospho-sugar transferases"/>
    <property type="match status" value="1"/>
</dbReference>
<evidence type="ECO:0000256" key="4">
    <source>
        <dbReference type="ARBA" id="ARBA00022679"/>
    </source>
</evidence>
<name>A0AAV2YUG6_9STRA</name>
<dbReference type="EMBL" id="DAKRPA010000153">
    <property type="protein sequence ID" value="DAZ96889.1"/>
    <property type="molecule type" value="Genomic_DNA"/>
</dbReference>
<dbReference type="GO" id="GO:0016020">
    <property type="term" value="C:membrane"/>
    <property type="evidence" value="ECO:0007669"/>
    <property type="project" value="UniProtKB-SubCell"/>
</dbReference>
<evidence type="ECO:0000313" key="11">
    <source>
        <dbReference type="Proteomes" id="UP001146120"/>
    </source>
</evidence>
<protein>
    <recommendedName>
        <fullName evidence="12">Nucleotide-diphospho-sugar transferase</fullName>
    </recommendedName>
</protein>
<comment type="subcellular location">
    <subcellularLocation>
        <location evidence="1">Membrane</location>
        <topology evidence="1">Single-pass type II membrane protein</topology>
    </subcellularLocation>
</comment>
<dbReference type="Gene3D" id="3.90.550.10">
    <property type="entry name" value="Spore Coat Polysaccharide Biosynthesis Protein SpsA, Chain A"/>
    <property type="match status" value="1"/>
</dbReference>
<dbReference type="PANTHER" id="PTHR31392:SF1">
    <property type="entry name" value="ALPHA-1,3-MANNOSYLTRANSFERASE MNN1-RELATED"/>
    <property type="match status" value="1"/>
</dbReference>
<dbReference type="Pfam" id="PF11051">
    <property type="entry name" value="Mannosyl_trans3"/>
    <property type="match status" value="1"/>
</dbReference>
<organism evidence="10 11">
    <name type="scientific">Lagenidium giganteum</name>
    <dbReference type="NCBI Taxonomy" id="4803"/>
    <lineage>
        <taxon>Eukaryota</taxon>
        <taxon>Sar</taxon>
        <taxon>Stramenopiles</taxon>
        <taxon>Oomycota</taxon>
        <taxon>Peronosporomycetes</taxon>
        <taxon>Pythiales</taxon>
        <taxon>Pythiaceae</taxon>
    </lineage>
</organism>
<accession>A0AAV2YUG6</accession>
<dbReference type="InterPro" id="IPR022751">
    <property type="entry name" value="Alpha_mannosyltransferase"/>
</dbReference>
<keyword evidence="5" id="KW-0812">Transmembrane</keyword>
<evidence type="ECO:0000256" key="9">
    <source>
        <dbReference type="ARBA" id="ARBA00023180"/>
    </source>
</evidence>
<dbReference type="GO" id="GO:0005794">
    <property type="term" value="C:Golgi apparatus"/>
    <property type="evidence" value="ECO:0007669"/>
    <property type="project" value="TreeGrafter"/>
</dbReference>
<keyword evidence="6" id="KW-0735">Signal-anchor</keyword>
<evidence type="ECO:0000256" key="2">
    <source>
        <dbReference type="ARBA" id="ARBA00009105"/>
    </source>
</evidence>
<dbReference type="GO" id="GO:0000033">
    <property type="term" value="F:alpha-1,3-mannosyltransferase activity"/>
    <property type="evidence" value="ECO:0007669"/>
    <property type="project" value="TreeGrafter"/>
</dbReference>
<gene>
    <name evidence="10" type="ORF">N0F65_008850</name>
</gene>
<evidence type="ECO:0000313" key="10">
    <source>
        <dbReference type="EMBL" id="DAZ96889.1"/>
    </source>
</evidence>
<keyword evidence="11" id="KW-1185">Reference proteome</keyword>
<dbReference type="AlphaFoldDB" id="A0AAV2YUG6"/>
<comment type="similarity">
    <text evidence="2">Belongs to the MNN1/MNT family.</text>
</comment>
<evidence type="ECO:0000256" key="7">
    <source>
        <dbReference type="ARBA" id="ARBA00022989"/>
    </source>
</evidence>
<comment type="caution">
    <text evidence="10">The sequence shown here is derived from an EMBL/GenBank/DDBJ whole genome shotgun (WGS) entry which is preliminary data.</text>
</comment>